<dbReference type="RefSeq" id="WP_004622084.1">
    <property type="nucleotide sequence ID" value="NZ_ACXX02000017.1"/>
</dbReference>
<dbReference type="Pfam" id="PF04239">
    <property type="entry name" value="DUF421"/>
    <property type="match status" value="1"/>
</dbReference>
<dbReference type="OrthoDB" id="1682423at2"/>
<evidence type="ECO:0000313" key="9">
    <source>
        <dbReference type="EMBL" id="EGD46067.1"/>
    </source>
</evidence>
<evidence type="ECO:0000256" key="1">
    <source>
        <dbReference type="ARBA" id="ARBA00004651"/>
    </source>
</evidence>
<dbReference type="Proteomes" id="UP000003860">
    <property type="component" value="Unassembled WGS sequence"/>
</dbReference>
<evidence type="ECO:0000256" key="5">
    <source>
        <dbReference type="ARBA" id="ARBA00022989"/>
    </source>
</evidence>
<keyword evidence="6 7" id="KW-0472">Membrane</keyword>
<feature type="domain" description="YetF C-terminal" evidence="8">
    <location>
        <begin position="79"/>
        <end position="209"/>
    </location>
</feature>
<keyword evidence="10" id="KW-1185">Reference proteome</keyword>
<dbReference type="PANTHER" id="PTHR34582:SF6">
    <property type="entry name" value="UPF0702 TRANSMEMBRANE PROTEIN YCAP"/>
    <property type="match status" value="1"/>
</dbReference>
<proteinExistence type="inferred from homology"/>
<gene>
    <name evidence="9" type="ORF">Cpap_0674</name>
</gene>
<feature type="transmembrane region" description="Helical" evidence="7">
    <location>
        <begin position="6"/>
        <end position="23"/>
    </location>
</feature>
<comment type="caution">
    <text evidence="9">The sequence shown here is derived from an EMBL/GenBank/DDBJ whole genome shotgun (WGS) entry which is preliminary data.</text>
</comment>
<sequence length="228" mass="25468">MLVVFIRTLILYIIVIIAMRIMGKRQIGQLQPFELAVAIMISELASVPMQNTGIPLVNGIIPILTMLAAQILISFISLKSTKARTIICGRPSILISGGKIMEQVFRQELYTLNDLLEQLRNKDIYNIADVEYAILETNGQISVIPKAGKSKPTCEDLNITGKYEAPSVEIIIDGDLIEKNLKFSKFSKAKLENELKKLNIKSTKDVFYACVGSDGQLFCQEKEKTKRS</sequence>
<evidence type="ECO:0000259" key="8">
    <source>
        <dbReference type="Pfam" id="PF04239"/>
    </source>
</evidence>
<evidence type="ECO:0000313" key="10">
    <source>
        <dbReference type="Proteomes" id="UP000003860"/>
    </source>
</evidence>
<dbReference type="Gene3D" id="3.30.240.20">
    <property type="entry name" value="bsu07140 like domains"/>
    <property type="match status" value="2"/>
</dbReference>
<evidence type="ECO:0000256" key="4">
    <source>
        <dbReference type="ARBA" id="ARBA00022692"/>
    </source>
</evidence>
<dbReference type="EMBL" id="ACXX02000017">
    <property type="protein sequence ID" value="EGD46067.1"/>
    <property type="molecule type" value="Genomic_DNA"/>
</dbReference>
<protein>
    <recommendedName>
        <fullName evidence="8">YetF C-terminal domain-containing protein</fullName>
    </recommendedName>
</protein>
<keyword evidence="4 7" id="KW-0812">Transmembrane</keyword>
<evidence type="ECO:0000256" key="7">
    <source>
        <dbReference type="SAM" id="Phobius"/>
    </source>
</evidence>
<reference evidence="9" key="2">
    <citation type="submission" date="2011-01" db="EMBL/GenBank/DDBJ databases">
        <title>The Non-contiguous Finished genome of Clostridium papyrosolvens.</title>
        <authorList>
            <person name="Lucas S."/>
            <person name="Copeland A."/>
            <person name="Lapidus A."/>
            <person name="Cheng J.-F."/>
            <person name="Goodwin L."/>
            <person name="Pitluck S."/>
            <person name="Misra M."/>
            <person name="Chertkov O."/>
            <person name="Detter J.C."/>
            <person name="Han C."/>
            <person name="Tapia R."/>
            <person name="Land M."/>
            <person name="Hauser L."/>
            <person name="Kyrpides N."/>
            <person name="Ivanova N."/>
            <person name="Pagani I."/>
            <person name="Mouttaki H."/>
            <person name="He Z."/>
            <person name="Zhou J."/>
            <person name="Hemme C.L."/>
            <person name="Woyke T."/>
        </authorList>
    </citation>
    <scope>NUCLEOTIDE SEQUENCE [LARGE SCALE GENOMIC DNA]</scope>
    <source>
        <strain evidence="9">DSM 2782</strain>
    </source>
</reference>
<evidence type="ECO:0000256" key="6">
    <source>
        <dbReference type="ARBA" id="ARBA00023136"/>
    </source>
</evidence>
<dbReference type="GO" id="GO:0005886">
    <property type="term" value="C:plasma membrane"/>
    <property type="evidence" value="ECO:0007669"/>
    <property type="project" value="UniProtKB-SubCell"/>
</dbReference>
<evidence type="ECO:0000256" key="2">
    <source>
        <dbReference type="ARBA" id="ARBA00006448"/>
    </source>
</evidence>
<dbReference type="PANTHER" id="PTHR34582">
    <property type="entry name" value="UPF0702 TRANSMEMBRANE PROTEIN YCAP"/>
    <property type="match status" value="1"/>
</dbReference>
<feature type="transmembrane region" description="Helical" evidence="7">
    <location>
        <begin position="60"/>
        <end position="78"/>
    </location>
</feature>
<dbReference type="InterPro" id="IPR007353">
    <property type="entry name" value="DUF421"/>
</dbReference>
<dbReference type="AlphaFoldDB" id="F1THT5"/>
<keyword evidence="3" id="KW-1003">Cell membrane</keyword>
<keyword evidence="5 7" id="KW-1133">Transmembrane helix</keyword>
<evidence type="ECO:0000256" key="3">
    <source>
        <dbReference type="ARBA" id="ARBA00022475"/>
    </source>
</evidence>
<dbReference type="STRING" id="588581.Cpap_0674"/>
<accession>F1THT5</accession>
<dbReference type="eggNOG" id="COG2323">
    <property type="taxonomic scope" value="Bacteria"/>
</dbReference>
<comment type="subcellular location">
    <subcellularLocation>
        <location evidence="1">Cell membrane</location>
        <topology evidence="1">Multi-pass membrane protein</topology>
    </subcellularLocation>
</comment>
<reference evidence="9" key="1">
    <citation type="submission" date="2009-07" db="EMBL/GenBank/DDBJ databases">
        <authorList>
            <consortium name="US DOE Joint Genome Institute (JGI-PGF)"/>
            <person name="Lucas S."/>
            <person name="Copeland A."/>
            <person name="Lapidus A."/>
            <person name="Glavina del Rio T."/>
            <person name="Tice H."/>
            <person name="Bruce D."/>
            <person name="Goodwin L."/>
            <person name="Pitluck S."/>
            <person name="Larimer F."/>
            <person name="Land M.L."/>
            <person name="Mouttaki H."/>
            <person name="He Z."/>
            <person name="Zhou J."/>
            <person name="Hemme C.L."/>
        </authorList>
    </citation>
    <scope>NUCLEOTIDE SEQUENCE [LARGE SCALE GENOMIC DNA]</scope>
    <source>
        <strain evidence="9">DSM 2782</strain>
    </source>
</reference>
<organism evidence="9 10">
    <name type="scientific">Ruminiclostridium papyrosolvens DSM 2782</name>
    <dbReference type="NCBI Taxonomy" id="588581"/>
    <lineage>
        <taxon>Bacteria</taxon>
        <taxon>Bacillati</taxon>
        <taxon>Bacillota</taxon>
        <taxon>Clostridia</taxon>
        <taxon>Eubacteriales</taxon>
        <taxon>Oscillospiraceae</taxon>
        <taxon>Ruminiclostridium</taxon>
    </lineage>
</organism>
<dbReference type="InterPro" id="IPR023090">
    <property type="entry name" value="UPF0702_alpha/beta_dom_sf"/>
</dbReference>
<name>F1THT5_9FIRM</name>
<comment type="similarity">
    <text evidence="2">Belongs to the UPF0702 family.</text>
</comment>